<dbReference type="AlphaFoldDB" id="A0A5N1INF9"/>
<comment type="caution">
    <text evidence="2">The sequence shown here is derived from an EMBL/GenBank/DDBJ whole genome shotgun (WGS) entry which is preliminary data.</text>
</comment>
<keyword evidence="3" id="KW-1185">Reference proteome</keyword>
<feature type="domain" description="PKD" evidence="1">
    <location>
        <begin position="348"/>
        <end position="396"/>
    </location>
</feature>
<dbReference type="InterPro" id="IPR035986">
    <property type="entry name" value="PKD_dom_sf"/>
</dbReference>
<proteinExistence type="predicted"/>
<evidence type="ECO:0000313" key="2">
    <source>
        <dbReference type="EMBL" id="KAA9325020.1"/>
    </source>
</evidence>
<protein>
    <submittedName>
        <fullName evidence="2">T9SS type B sorting domain-containing protein</fullName>
    </submittedName>
</protein>
<dbReference type="PROSITE" id="PS50093">
    <property type="entry name" value="PKD"/>
    <property type="match status" value="1"/>
</dbReference>
<dbReference type="Gene3D" id="2.60.40.10">
    <property type="entry name" value="Immunoglobulins"/>
    <property type="match status" value="1"/>
</dbReference>
<dbReference type="Proteomes" id="UP000326570">
    <property type="component" value="Unassembled WGS sequence"/>
</dbReference>
<dbReference type="InterPro" id="IPR022409">
    <property type="entry name" value="PKD/Chitinase_dom"/>
</dbReference>
<evidence type="ECO:0000313" key="3">
    <source>
        <dbReference type="Proteomes" id="UP000326570"/>
    </source>
</evidence>
<dbReference type="Pfam" id="PF18911">
    <property type="entry name" value="PKD_4"/>
    <property type="match status" value="1"/>
</dbReference>
<organism evidence="2 3">
    <name type="scientific">Adhaeribacter soli</name>
    <dbReference type="NCBI Taxonomy" id="2607655"/>
    <lineage>
        <taxon>Bacteria</taxon>
        <taxon>Pseudomonadati</taxon>
        <taxon>Bacteroidota</taxon>
        <taxon>Cytophagia</taxon>
        <taxon>Cytophagales</taxon>
        <taxon>Hymenobacteraceae</taxon>
        <taxon>Adhaeribacter</taxon>
    </lineage>
</organism>
<evidence type="ECO:0000259" key="1">
    <source>
        <dbReference type="PROSITE" id="PS50093"/>
    </source>
</evidence>
<dbReference type="InterPro" id="IPR000601">
    <property type="entry name" value="PKD_dom"/>
</dbReference>
<dbReference type="InterPro" id="IPR013783">
    <property type="entry name" value="Ig-like_fold"/>
</dbReference>
<reference evidence="2 3" key="1">
    <citation type="submission" date="2019-09" db="EMBL/GenBank/DDBJ databases">
        <title>Genome sequence of Adhaeribacter sp. M2.</title>
        <authorList>
            <person name="Srinivasan S."/>
        </authorList>
    </citation>
    <scope>NUCLEOTIDE SEQUENCE [LARGE SCALE GENOMIC DNA]</scope>
    <source>
        <strain evidence="2 3">M2</strain>
    </source>
</reference>
<dbReference type="RefSeq" id="WP_150906093.1">
    <property type="nucleotide sequence ID" value="NZ_VTWT01000014.1"/>
</dbReference>
<sequence length="500" mass="53531">MNFGKLTTPFTGLVRVLFVVLGFFGMHQAVQAQTDNLMIVKYVDWSSGSGVGVVIWNPTPNPVDLSKYQFRIFGNGATLAAGPTTTSNLSGILQPCATILVGNDSYVNTNCRNTASVNNFAPFTFGVNGNDIVVLTSTGNSNPAPTDPFQVIDAIGRIGYDAGNDNSQKVDNVNDALFKKKLERAPGNLARYSLTTGTYNPNVTNGPNIWPNNRTTNVTGWTVSSPVCLTNTWPAATATVNAGPDITLACKNLGPIAISGANAGGNNVVVEWSGGKGTFSNPNALNTTYTPSPQDFTRIKLTLRATSGCRQVTDQIIILNGDSTQKAAGLTFTPQNPKVGDTVTFRLQTASPGAVLTGDFNFGDGTPNQISTMVAKHAYRAKGIYNVKVAVKTAANCPLDSVFARVVVAEEPAPVAVKIPNIFTPNNDGHNDTFRPQLPATTAYELQVFNRWGVRIFESKQRDKEWDGKDVSDGVYHIHLKVTYVTGETAAYKVPVTIVR</sequence>
<dbReference type="NCBIfam" id="TIGR04131">
    <property type="entry name" value="Bac_Flav_CTERM"/>
    <property type="match status" value="1"/>
</dbReference>
<accession>A0A5N1INF9</accession>
<dbReference type="InterPro" id="IPR026341">
    <property type="entry name" value="T9SS_type_B"/>
</dbReference>
<dbReference type="Pfam" id="PF13585">
    <property type="entry name" value="CHU_C"/>
    <property type="match status" value="1"/>
</dbReference>
<gene>
    <name evidence="2" type="ORF">F0P94_19115</name>
</gene>
<dbReference type="EMBL" id="VTWT01000014">
    <property type="protein sequence ID" value="KAA9325020.1"/>
    <property type="molecule type" value="Genomic_DNA"/>
</dbReference>
<dbReference type="SUPFAM" id="SSF49299">
    <property type="entry name" value="PKD domain"/>
    <property type="match status" value="1"/>
</dbReference>
<name>A0A5N1INF9_9BACT</name>
<dbReference type="SMART" id="SM00089">
    <property type="entry name" value="PKD"/>
    <property type="match status" value="1"/>
</dbReference>